<dbReference type="WBParaSite" id="sdigi.contig71.g3586.t1">
    <property type="protein sequence ID" value="sdigi.contig71.g3586.t1"/>
    <property type="gene ID" value="sdigi.contig71.g3586"/>
</dbReference>
<name>A0A915Q6S9_9BILA</name>
<accession>A0A915Q6S9</accession>
<organism evidence="2 3">
    <name type="scientific">Setaria digitata</name>
    <dbReference type="NCBI Taxonomy" id="48799"/>
    <lineage>
        <taxon>Eukaryota</taxon>
        <taxon>Metazoa</taxon>
        <taxon>Ecdysozoa</taxon>
        <taxon>Nematoda</taxon>
        <taxon>Chromadorea</taxon>
        <taxon>Rhabditida</taxon>
        <taxon>Spirurina</taxon>
        <taxon>Spiruromorpha</taxon>
        <taxon>Filarioidea</taxon>
        <taxon>Setariidae</taxon>
        <taxon>Setaria</taxon>
    </lineage>
</organism>
<evidence type="ECO:0000313" key="3">
    <source>
        <dbReference type="WBParaSite" id="sdigi.contig71.g3586.t1"/>
    </source>
</evidence>
<keyword evidence="1" id="KW-0812">Transmembrane</keyword>
<proteinExistence type="predicted"/>
<protein>
    <submittedName>
        <fullName evidence="3">Legume lectin domain-containing protein</fullName>
    </submittedName>
</protein>
<dbReference type="AlphaFoldDB" id="A0A915Q6S9"/>
<keyword evidence="2" id="KW-1185">Reference proteome</keyword>
<reference evidence="3" key="1">
    <citation type="submission" date="2022-11" db="UniProtKB">
        <authorList>
            <consortium name="WormBaseParasite"/>
        </authorList>
    </citation>
    <scope>IDENTIFICATION</scope>
</reference>
<keyword evidence="1" id="KW-1133">Transmembrane helix</keyword>
<evidence type="ECO:0000256" key="1">
    <source>
        <dbReference type="SAM" id="Phobius"/>
    </source>
</evidence>
<sequence length="158" mass="17609">MGDHFYAALINPTHPSAESVLQWISEPNLNSPRDFKFEFSIVLKSDTLKEFPNYDFILDRNLDGTSSQIEAGTRPETTKGDDNSIGRASFAYPVTFITTAILISWCRAATRQRQTKRWCGTTDINCSGVVCECLFGRSVGVGLCVCSYMLVYLAFTPN</sequence>
<feature type="transmembrane region" description="Helical" evidence="1">
    <location>
        <begin position="134"/>
        <end position="155"/>
    </location>
</feature>
<evidence type="ECO:0000313" key="2">
    <source>
        <dbReference type="Proteomes" id="UP000887581"/>
    </source>
</evidence>
<keyword evidence="1" id="KW-0472">Membrane</keyword>
<dbReference type="Proteomes" id="UP000887581">
    <property type="component" value="Unplaced"/>
</dbReference>